<dbReference type="EMBL" id="BKCP01004672">
    <property type="protein sequence ID" value="GER33096.1"/>
    <property type="molecule type" value="Genomic_DNA"/>
</dbReference>
<comment type="caution">
    <text evidence="1">The sequence shown here is derived from an EMBL/GenBank/DDBJ whole genome shotgun (WGS) entry which is preliminary data.</text>
</comment>
<dbReference type="Proteomes" id="UP000325081">
    <property type="component" value="Unassembled WGS sequence"/>
</dbReference>
<evidence type="ECO:0000313" key="2">
    <source>
        <dbReference type="Proteomes" id="UP000325081"/>
    </source>
</evidence>
<name>A0A5A7PKF8_STRAF</name>
<organism evidence="1 2">
    <name type="scientific">Striga asiatica</name>
    <name type="common">Asiatic witchweed</name>
    <name type="synonym">Buchnera asiatica</name>
    <dbReference type="NCBI Taxonomy" id="4170"/>
    <lineage>
        <taxon>Eukaryota</taxon>
        <taxon>Viridiplantae</taxon>
        <taxon>Streptophyta</taxon>
        <taxon>Embryophyta</taxon>
        <taxon>Tracheophyta</taxon>
        <taxon>Spermatophyta</taxon>
        <taxon>Magnoliopsida</taxon>
        <taxon>eudicotyledons</taxon>
        <taxon>Gunneridae</taxon>
        <taxon>Pentapetalae</taxon>
        <taxon>asterids</taxon>
        <taxon>lamiids</taxon>
        <taxon>Lamiales</taxon>
        <taxon>Orobanchaceae</taxon>
        <taxon>Buchnereae</taxon>
        <taxon>Striga</taxon>
    </lineage>
</organism>
<dbReference type="AlphaFoldDB" id="A0A5A7PKF8"/>
<sequence>MIALLKWSSSFKENKGSRKVLDKKAKRRSMQVVSVCTSCGEEDESIKSNNLLKFQNTMMPEYEVVRAAWKEWGEFALCLLGYLLRWFSLAVLRLLGLSDYTLCKHLAGPIAF</sequence>
<reference evidence="2" key="1">
    <citation type="journal article" date="2019" name="Curr. Biol.">
        <title>Genome Sequence of Striga asiatica Provides Insight into the Evolution of Plant Parasitism.</title>
        <authorList>
            <person name="Yoshida S."/>
            <person name="Kim S."/>
            <person name="Wafula E.K."/>
            <person name="Tanskanen J."/>
            <person name="Kim Y.M."/>
            <person name="Honaas L."/>
            <person name="Yang Z."/>
            <person name="Spallek T."/>
            <person name="Conn C.E."/>
            <person name="Ichihashi Y."/>
            <person name="Cheong K."/>
            <person name="Cui S."/>
            <person name="Der J.P."/>
            <person name="Gundlach H."/>
            <person name="Jiao Y."/>
            <person name="Hori C."/>
            <person name="Ishida J.K."/>
            <person name="Kasahara H."/>
            <person name="Kiba T."/>
            <person name="Kim M.S."/>
            <person name="Koo N."/>
            <person name="Laohavisit A."/>
            <person name="Lee Y.H."/>
            <person name="Lumba S."/>
            <person name="McCourt P."/>
            <person name="Mortimer J.C."/>
            <person name="Mutuku J.M."/>
            <person name="Nomura T."/>
            <person name="Sasaki-Sekimoto Y."/>
            <person name="Seto Y."/>
            <person name="Wang Y."/>
            <person name="Wakatake T."/>
            <person name="Sakakibara H."/>
            <person name="Demura T."/>
            <person name="Yamaguchi S."/>
            <person name="Yoneyama K."/>
            <person name="Manabe R.I."/>
            <person name="Nelson D.C."/>
            <person name="Schulman A.H."/>
            <person name="Timko M.P."/>
            <person name="dePamphilis C.W."/>
            <person name="Choi D."/>
            <person name="Shirasu K."/>
        </authorList>
    </citation>
    <scope>NUCLEOTIDE SEQUENCE [LARGE SCALE GENOMIC DNA]</scope>
    <source>
        <strain evidence="2">cv. UVA1</strain>
    </source>
</reference>
<gene>
    <name evidence="1" type="ORF">STAS_09203</name>
</gene>
<keyword evidence="2" id="KW-1185">Reference proteome</keyword>
<evidence type="ECO:0000313" key="1">
    <source>
        <dbReference type="EMBL" id="GER33096.1"/>
    </source>
</evidence>
<proteinExistence type="predicted"/>
<protein>
    <submittedName>
        <fullName evidence="1">Poly-beta-hydroxybutyrate polymerase domain-containing protein</fullName>
    </submittedName>
</protein>
<accession>A0A5A7PKF8</accession>